<dbReference type="SUPFAM" id="SSF47781">
    <property type="entry name" value="RuvA domain 2-like"/>
    <property type="match status" value="1"/>
</dbReference>
<dbReference type="AlphaFoldDB" id="I7ZIU5"/>
<evidence type="ECO:0000256" key="2">
    <source>
        <dbReference type="SAM" id="SignalP"/>
    </source>
</evidence>
<dbReference type="PANTHER" id="PTHR21180:SF32">
    <property type="entry name" value="ENDONUCLEASE_EXONUCLEASE_PHOSPHATASE FAMILY DOMAIN-CONTAINING PROTEIN 1"/>
    <property type="match status" value="1"/>
</dbReference>
<proteinExistence type="predicted"/>
<evidence type="ECO:0000256" key="1">
    <source>
        <dbReference type="SAM" id="MobiDB-lite"/>
    </source>
</evidence>
<dbReference type="STRING" id="1172194.WQQ_19810"/>
<name>I7ZIU5_9GAMM</name>
<dbReference type="Pfam" id="PF12836">
    <property type="entry name" value="HHH_3"/>
    <property type="match status" value="1"/>
</dbReference>
<comment type="caution">
    <text evidence="3">The sequence shown here is derived from an EMBL/GenBank/DDBJ whole genome shotgun (WGS) entry which is preliminary data.</text>
</comment>
<dbReference type="PANTHER" id="PTHR21180">
    <property type="entry name" value="ENDONUCLEASE/EXONUCLEASE/PHOSPHATASE FAMILY DOMAIN-CONTAINING PROTEIN 1"/>
    <property type="match status" value="1"/>
</dbReference>
<dbReference type="OrthoDB" id="7510573at2"/>
<organism evidence="3 4">
    <name type="scientific">Hydrocarboniphaga effusa AP103</name>
    <dbReference type="NCBI Taxonomy" id="1172194"/>
    <lineage>
        <taxon>Bacteria</taxon>
        <taxon>Pseudomonadati</taxon>
        <taxon>Pseudomonadota</taxon>
        <taxon>Gammaproteobacteria</taxon>
        <taxon>Nevskiales</taxon>
        <taxon>Nevskiaceae</taxon>
        <taxon>Hydrocarboniphaga</taxon>
    </lineage>
</organism>
<evidence type="ECO:0000313" key="4">
    <source>
        <dbReference type="Proteomes" id="UP000003704"/>
    </source>
</evidence>
<dbReference type="InterPro" id="IPR004509">
    <property type="entry name" value="Competence_ComEA_HhH"/>
</dbReference>
<feature type="chain" id="PRO_5003713011" evidence="2">
    <location>
        <begin position="23"/>
        <end position="88"/>
    </location>
</feature>
<dbReference type="GO" id="GO:0015628">
    <property type="term" value="P:protein secretion by the type II secretion system"/>
    <property type="evidence" value="ECO:0007669"/>
    <property type="project" value="TreeGrafter"/>
</dbReference>
<accession>I7ZIU5</accession>
<dbReference type="RefSeq" id="WP_007184930.1">
    <property type="nucleotide sequence ID" value="NZ_AKGD01000001.1"/>
</dbReference>
<sequence length="88" mass="9632">MRFLTNALLSASILLFASTSWAVNINTADAKTLAKELDGVGDKTAAAIVEERRKSPFTSIEDVDKRVKGWGKKTSEKNKGKVTFSDKQ</sequence>
<dbReference type="EMBL" id="AKGD01000001">
    <property type="protein sequence ID" value="EIT71844.1"/>
    <property type="molecule type" value="Genomic_DNA"/>
</dbReference>
<protein>
    <submittedName>
        <fullName evidence="3">Uncharacterized protein</fullName>
    </submittedName>
</protein>
<gene>
    <name evidence="3" type="ORF">WQQ_19810</name>
</gene>
<dbReference type="InterPro" id="IPR010994">
    <property type="entry name" value="RuvA_2-like"/>
</dbReference>
<dbReference type="NCBIfam" id="TIGR00426">
    <property type="entry name" value="competence protein ComEA helix-hairpin-helix repeat region"/>
    <property type="match status" value="1"/>
</dbReference>
<keyword evidence="2" id="KW-0732">Signal</keyword>
<feature type="region of interest" description="Disordered" evidence="1">
    <location>
        <begin position="69"/>
        <end position="88"/>
    </location>
</feature>
<keyword evidence="4" id="KW-1185">Reference proteome</keyword>
<reference evidence="3 4" key="1">
    <citation type="journal article" date="2012" name="J. Bacteriol.">
        <title>Genome Sequence of n-Alkane-Degrading Hydrocarboniphaga effusa Strain AP103T (ATCC BAA-332T).</title>
        <authorList>
            <person name="Chang H.K."/>
            <person name="Zylstra G.J."/>
            <person name="Chae J.C."/>
        </authorList>
    </citation>
    <scope>NUCLEOTIDE SEQUENCE [LARGE SCALE GENOMIC DNA]</scope>
    <source>
        <strain evidence="3 4">AP103</strain>
    </source>
</reference>
<dbReference type="PATRIC" id="fig|1172194.4.peg.1922"/>
<dbReference type="Gene3D" id="1.10.150.280">
    <property type="entry name" value="AF1531-like domain"/>
    <property type="match status" value="1"/>
</dbReference>
<feature type="signal peptide" evidence="2">
    <location>
        <begin position="1"/>
        <end position="22"/>
    </location>
</feature>
<dbReference type="Proteomes" id="UP000003704">
    <property type="component" value="Unassembled WGS sequence"/>
</dbReference>
<dbReference type="InterPro" id="IPR051675">
    <property type="entry name" value="Endo/Exo/Phosphatase_dom_1"/>
</dbReference>
<dbReference type="GO" id="GO:0015627">
    <property type="term" value="C:type II protein secretion system complex"/>
    <property type="evidence" value="ECO:0007669"/>
    <property type="project" value="TreeGrafter"/>
</dbReference>
<evidence type="ECO:0000313" key="3">
    <source>
        <dbReference type="EMBL" id="EIT71844.1"/>
    </source>
</evidence>